<gene>
    <name evidence="2" type="ORF">KIV56_17330</name>
</gene>
<name>A0ABY7NBM0_9MICO</name>
<evidence type="ECO:0000256" key="1">
    <source>
        <dbReference type="SAM" id="MobiDB-lite"/>
    </source>
</evidence>
<proteinExistence type="predicted"/>
<sequence length="84" mass="9659">MSGIVRSSHRNYDEKYLFITRRSPHGSYTWRDEPNPTRNQEGWAFLPRPEQAEGQECKAKKGARCSQEGKEEISAASDPTNFQI</sequence>
<evidence type="ECO:0000313" key="3">
    <source>
        <dbReference type="Proteomes" id="UP001212421"/>
    </source>
</evidence>
<dbReference type="Proteomes" id="UP001212421">
    <property type="component" value="Chromosome"/>
</dbReference>
<dbReference type="RefSeq" id="WP_281534516.1">
    <property type="nucleotide sequence ID" value="NZ_CP075584.1"/>
</dbReference>
<organism evidence="2 3">
    <name type="scientific">Cryobacterium breve</name>
    <dbReference type="NCBI Taxonomy" id="1259258"/>
    <lineage>
        <taxon>Bacteria</taxon>
        <taxon>Bacillati</taxon>
        <taxon>Actinomycetota</taxon>
        <taxon>Actinomycetes</taxon>
        <taxon>Micrococcales</taxon>
        <taxon>Microbacteriaceae</taxon>
        <taxon>Cryobacterium</taxon>
    </lineage>
</organism>
<evidence type="ECO:0000313" key="2">
    <source>
        <dbReference type="EMBL" id="WBM79905.1"/>
    </source>
</evidence>
<reference evidence="2 3" key="1">
    <citation type="submission" date="2021-05" db="EMBL/GenBank/DDBJ databases">
        <authorList>
            <person name="Kumar R."/>
            <person name="Kumar A."/>
            <person name="Mukhia S."/>
        </authorList>
    </citation>
    <scope>NUCLEOTIDE SEQUENCE [LARGE SCALE GENOMIC DNA]</scope>
    <source>
        <strain evidence="2 3">ERMR7:08</strain>
    </source>
</reference>
<keyword evidence="3" id="KW-1185">Reference proteome</keyword>
<accession>A0ABY7NBM0</accession>
<dbReference type="EMBL" id="CP075584">
    <property type="protein sequence ID" value="WBM79905.1"/>
    <property type="molecule type" value="Genomic_DNA"/>
</dbReference>
<protein>
    <submittedName>
        <fullName evidence="2">Uncharacterized protein</fullName>
    </submittedName>
</protein>
<feature type="region of interest" description="Disordered" evidence="1">
    <location>
        <begin position="51"/>
        <end position="84"/>
    </location>
</feature>